<sequence>MALLAHISKRLALSYVLDWIVIIGIAAVGAGFWKKHPNHRPFSPVDPDISFPYVEHEKISTGLLVTIALVIPALVTLFVSLVFAPGFGVSRGKPKSFIWRMKLWDWNTAWMGLGLALATTFFFTEGLKNVIGRPRPDLLSRCNLDPATVEQYALGGEGSQLPLWNLLISSTACRQPDASKLNDGFASFPSGHSSFSWAGMFYLTLFLCSKVSITIPYLLPYTYESSIRDGIGSDQGLLDGDSNNSKHEVFPSTKGTSVPLREQAAAPPTYLFILPLICISIPAYVASTRFSDFRHHGFDIIFGSLMGAIIAYISFRMYHLPIRRGAGWSWGPRSVSRAWGIGVGTQGYTDGGESLTKKRDLEASNGPGNPALVSSSEP</sequence>
<dbReference type="PANTHER" id="PTHR10165:SF154">
    <property type="entry name" value="PAP2 DOMAIN PROTEIN (AFU_ORTHOLOGUE AFUA_1G09730)"/>
    <property type="match status" value="1"/>
</dbReference>
<keyword evidence="3 7" id="KW-0812">Transmembrane</keyword>
<feature type="transmembrane region" description="Helical" evidence="7">
    <location>
        <begin position="59"/>
        <end position="83"/>
    </location>
</feature>
<evidence type="ECO:0000256" key="2">
    <source>
        <dbReference type="ARBA" id="ARBA00008816"/>
    </source>
</evidence>
<evidence type="ECO:0000256" key="5">
    <source>
        <dbReference type="ARBA" id="ARBA00023136"/>
    </source>
</evidence>
<dbReference type="GO" id="GO:0008195">
    <property type="term" value="F:phosphatidate phosphatase activity"/>
    <property type="evidence" value="ECO:0007669"/>
    <property type="project" value="TreeGrafter"/>
</dbReference>
<dbReference type="InterPro" id="IPR000326">
    <property type="entry name" value="PAP2/HPO"/>
</dbReference>
<accession>A0A8H3FJA8</accession>
<evidence type="ECO:0000256" key="1">
    <source>
        <dbReference type="ARBA" id="ARBA00004141"/>
    </source>
</evidence>
<dbReference type="GO" id="GO:0016020">
    <property type="term" value="C:membrane"/>
    <property type="evidence" value="ECO:0007669"/>
    <property type="project" value="UniProtKB-SubCell"/>
</dbReference>
<feature type="transmembrane region" description="Helical" evidence="7">
    <location>
        <begin position="298"/>
        <end position="315"/>
    </location>
</feature>
<feature type="domain" description="Phosphatidic acid phosphatase type 2/haloperoxidase" evidence="8">
    <location>
        <begin position="110"/>
        <end position="315"/>
    </location>
</feature>
<dbReference type="SUPFAM" id="SSF48317">
    <property type="entry name" value="Acid phosphatase/Vanadium-dependent haloperoxidase"/>
    <property type="match status" value="1"/>
</dbReference>
<comment type="subcellular location">
    <subcellularLocation>
        <location evidence="1">Membrane</location>
        <topology evidence="1">Multi-pass membrane protein</topology>
    </subcellularLocation>
</comment>
<dbReference type="OrthoDB" id="10030083at2759"/>
<feature type="region of interest" description="Disordered" evidence="6">
    <location>
        <begin position="350"/>
        <end position="378"/>
    </location>
</feature>
<name>A0A8H3FJA8_9LECA</name>
<dbReference type="CDD" id="cd03390">
    <property type="entry name" value="PAP2_containing_1_like"/>
    <property type="match status" value="1"/>
</dbReference>
<dbReference type="InterPro" id="IPR043216">
    <property type="entry name" value="PAP-like"/>
</dbReference>
<keyword evidence="5 7" id="KW-0472">Membrane</keyword>
<dbReference type="EMBL" id="CAJPDT010000032">
    <property type="protein sequence ID" value="CAF9923008.1"/>
    <property type="molecule type" value="Genomic_DNA"/>
</dbReference>
<feature type="transmembrane region" description="Helical" evidence="7">
    <location>
        <begin position="12"/>
        <end position="33"/>
    </location>
</feature>
<keyword evidence="10" id="KW-1185">Reference proteome</keyword>
<comment type="similarity">
    <text evidence="2">Belongs to the PA-phosphatase related phosphoesterase family.</text>
</comment>
<feature type="transmembrane region" description="Helical" evidence="7">
    <location>
        <begin position="104"/>
        <end position="124"/>
    </location>
</feature>
<dbReference type="PANTHER" id="PTHR10165">
    <property type="entry name" value="LIPID PHOSPHATE PHOSPHATASE"/>
    <property type="match status" value="1"/>
</dbReference>
<gene>
    <name evidence="9" type="ORF">IMSHALPRED_005826</name>
</gene>
<feature type="transmembrane region" description="Helical" evidence="7">
    <location>
        <begin position="195"/>
        <end position="219"/>
    </location>
</feature>
<dbReference type="AlphaFoldDB" id="A0A8H3FJA8"/>
<protein>
    <recommendedName>
        <fullName evidence="8">Phosphatidic acid phosphatase type 2/haloperoxidase domain-containing protein</fullName>
    </recommendedName>
</protein>
<dbReference type="Proteomes" id="UP000664534">
    <property type="component" value="Unassembled WGS sequence"/>
</dbReference>
<organism evidence="9 10">
    <name type="scientific">Imshaugia aleurites</name>
    <dbReference type="NCBI Taxonomy" id="172621"/>
    <lineage>
        <taxon>Eukaryota</taxon>
        <taxon>Fungi</taxon>
        <taxon>Dikarya</taxon>
        <taxon>Ascomycota</taxon>
        <taxon>Pezizomycotina</taxon>
        <taxon>Lecanoromycetes</taxon>
        <taxon>OSLEUM clade</taxon>
        <taxon>Lecanoromycetidae</taxon>
        <taxon>Lecanorales</taxon>
        <taxon>Lecanorineae</taxon>
        <taxon>Parmeliaceae</taxon>
        <taxon>Imshaugia</taxon>
    </lineage>
</organism>
<dbReference type="Pfam" id="PF01569">
    <property type="entry name" value="PAP2"/>
    <property type="match status" value="1"/>
</dbReference>
<evidence type="ECO:0000256" key="7">
    <source>
        <dbReference type="SAM" id="Phobius"/>
    </source>
</evidence>
<keyword evidence="4 7" id="KW-1133">Transmembrane helix</keyword>
<dbReference type="GO" id="GO:0046839">
    <property type="term" value="P:phospholipid dephosphorylation"/>
    <property type="evidence" value="ECO:0007669"/>
    <property type="project" value="TreeGrafter"/>
</dbReference>
<evidence type="ECO:0000256" key="3">
    <source>
        <dbReference type="ARBA" id="ARBA00022692"/>
    </source>
</evidence>
<evidence type="ECO:0000256" key="4">
    <source>
        <dbReference type="ARBA" id="ARBA00022989"/>
    </source>
</evidence>
<feature type="transmembrane region" description="Helical" evidence="7">
    <location>
        <begin position="269"/>
        <end position="286"/>
    </location>
</feature>
<dbReference type="GO" id="GO:0006644">
    <property type="term" value="P:phospholipid metabolic process"/>
    <property type="evidence" value="ECO:0007669"/>
    <property type="project" value="InterPro"/>
</dbReference>
<evidence type="ECO:0000259" key="8">
    <source>
        <dbReference type="SMART" id="SM00014"/>
    </source>
</evidence>
<reference evidence="9" key="1">
    <citation type="submission" date="2021-03" db="EMBL/GenBank/DDBJ databases">
        <authorList>
            <person name="Tagirdzhanova G."/>
        </authorList>
    </citation>
    <scope>NUCLEOTIDE SEQUENCE</scope>
</reference>
<evidence type="ECO:0000313" key="10">
    <source>
        <dbReference type="Proteomes" id="UP000664534"/>
    </source>
</evidence>
<dbReference type="SMART" id="SM00014">
    <property type="entry name" value="acidPPc"/>
    <property type="match status" value="1"/>
</dbReference>
<comment type="caution">
    <text evidence="9">The sequence shown here is derived from an EMBL/GenBank/DDBJ whole genome shotgun (WGS) entry which is preliminary data.</text>
</comment>
<dbReference type="InterPro" id="IPR036938">
    <property type="entry name" value="PAP2/HPO_sf"/>
</dbReference>
<dbReference type="Gene3D" id="1.20.144.10">
    <property type="entry name" value="Phosphatidic acid phosphatase type 2/haloperoxidase"/>
    <property type="match status" value="1"/>
</dbReference>
<proteinExistence type="inferred from homology"/>
<evidence type="ECO:0000313" key="9">
    <source>
        <dbReference type="EMBL" id="CAF9923008.1"/>
    </source>
</evidence>
<evidence type="ECO:0000256" key="6">
    <source>
        <dbReference type="SAM" id="MobiDB-lite"/>
    </source>
</evidence>